<comment type="caution">
    <text evidence="3">The sequence shown here is derived from an EMBL/GenBank/DDBJ whole genome shotgun (WGS) entry which is preliminary data.</text>
</comment>
<reference evidence="3" key="1">
    <citation type="submission" date="2023-08" db="EMBL/GenBank/DDBJ databases">
        <authorList>
            <person name="Chen Y."/>
            <person name="Shah S."/>
            <person name="Dougan E. K."/>
            <person name="Thang M."/>
            <person name="Chan C."/>
        </authorList>
    </citation>
    <scope>NUCLEOTIDE SEQUENCE</scope>
</reference>
<name>A0AA36HV29_9DINO</name>
<keyword evidence="1" id="KW-0175">Coiled coil</keyword>
<gene>
    <name evidence="3" type="ORF">EVOR1521_LOCUS5078</name>
</gene>
<accession>A0AA36HV29</accession>
<evidence type="ECO:0000256" key="1">
    <source>
        <dbReference type="SAM" id="Coils"/>
    </source>
</evidence>
<proteinExistence type="predicted"/>
<organism evidence="3 4">
    <name type="scientific">Effrenium voratum</name>
    <dbReference type="NCBI Taxonomy" id="2562239"/>
    <lineage>
        <taxon>Eukaryota</taxon>
        <taxon>Sar</taxon>
        <taxon>Alveolata</taxon>
        <taxon>Dinophyceae</taxon>
        <taxon>Suessiales</taxon>
        <taxon>Symbiodiniaceae</taxon>
        <taxon>Effrenium</taxon>
    </lineage>
</organism>
<evidence type="ECO:0000313" key="4">
    <source>
        <dbReference type="Proteomes" id="UP001178507"/>
    </source>
</evidence>
<dbReference type="EMBL" id="CAUJNA010000347">
    <property type="protein sequence ID" value="CAJ1375896.1"/>
    <property type="molecule type" value="Genomic_DNA"/>
</dbReference>
<dbReference type="AlphaFoldDB" id="A0AA36HV29"/>
<evidence type="ECO:0000313" key="3">
    <source>
        <dbReference type="EMBL" id="CAJ1375896.1"/>
    </source>
</evidence>
<keyword evidence="4" id="KW-1185">Reference proteome</keyword>
<sequence length="454" mass="49849">MVCFRCWRKPRTETPEPEEAEPDHVKPLMQVKALRTKCAQRAVALRRAREALRRCGDKAEARKAVRRPESADASAGAISRTADVWKVEVLRLKAAVQQRQCLNAGLRQEVEGLEKAFQSLIELGDQHVADLSCVQERNAALETPPSESKTSPECAGYEEAMPLEDMEQELNGLEAQLLQARREAAKAEAAAPMEAQLLQARGEAAKAEAAAPMEAQLLQARREASKAEAAAPMEAQLLQARREAAKAEAAAPMEAHPSRECEPCDQLKASSPSKVESVEHLDEPEAESAVGRQESLLTSPGFGELSSIHERCDSRRWDWEPEPTQPELPELPQEPVTAAGLRGAASLDAMGAMPPVFVASMEFTGCSGAEFPAQSLREAADPRPVATGPPAACAERLREEQLSQRLLREQIAQHRLKVELHRLRNLQRSTRSRRARSAEPIRSVTFMPAPEFVA</sequence>
<dbReference type="Proteomes" id="UP001178507">
    <property type="component" value="Unassembled WGS sequence"/>
</dbReference>
<protein>
    <submittedName>
        <fullName evidence="3">Uncharacterized protein</fullName>
    </submittedName>
</protein>
<feature type="region of interest" description="Disordered" evidence="2">
    <location>
        <begin position="240"/>
        <end position="292"/>
    </location>
</feature>
<evidence type="ECO:0000256" key="2">
    <source>
        <dbReference type="SAM" id="MobiDB-lite"/>
    </source>
</evidence>
<feature type="coiled-coil region" evidence="1">
    <location>
        <begin position="163"/>
        <end position="190"/>
    </location>
</feature>